<gene>
    <name evidence="1" type="ORF">Pint_22645</name>
</gene>
<comment type="caution">
    <text evidence="1">The sequence shown here is derived from an EMBL/GenBank/DDBJ whole genome shotgun (WGS) entry which is preliminary data.</text>
</comment>
<evidence type="ECO:0000313" key="1">
    <source>
        <dbReference type="EMBL" id="KAJ0038208.1"/>
    </source>
</evidence>
<evidence type="ECO:0000313" key="2">
    <source>
        <dbReference type="Proteomes" id="UP001163603"/>
    </source>
</evidence>
<dbReference type="Proteomes" id="UP001163603">
    <property type="component" value="Chromosome 6"/>
</dbReference>
<proteinExistence type="predicted"/>
<dbReference type="EMBL" id="CM047741">
    <property type="protein sequence ID" value="KAJ0038208.1"/>
    <property type="molecule type" value="Genomic_DNA"/>
</dbReference>
<organism evidence="1 2">
    <name type="scientific">Pistacia integerrima</name>
    <dbReference type="NCBI Taxonomy" id="434235"/>
    <lineage>
        <taxon>Eukaryota</taxon>
        <taxon>Viridiplantae</taxon>
        <taxon>Streptophyta</taxon>
        <taxon>Embryophyta</taxon>
        <taxon>Tracheophyta</taxon>
        <taxon>Spermatophyta</taxon>
        <taxon>Magnoliopsida</taxon>
        <taxon>eudicotyledons</taxon>
        <taxon>Gunneridae</taxon>
        <taxon>Pentapetalae</taxon>
        <taxon>rosids</taxon>
        <taxon>malvids</taxon>
        <taxon>Sapindales</taxon>
        <taxon>Anacardiaceae</taxon>
        <taxon>Pistacia</taxon>
    </lineage>
</organism>
<accession>A0ACC0YL78</accession>
<protein>
    <submittedName>
        <fullName evidence="1">Uncharacterized protein</fullName>
    </submittedName>
</protein>
<reference evidence="2" key="1">
    <citation type="journal article" date="2023" name="G3 (Bethesda)">
        <title>Genome assembly and association tests identify interacting loci associated with vigor, precocity, and sex in interspecific pistachio rootstocks.</title>
        <authorList>
            <person name="Palmer W."/>
            <person name="Jacygrad E."/>
            <person name="Sagayaradj S."/>
            <person name="Cavanaugh K."/>
            <person name="Han R."/>
            <person name="Bertier L."/>
            <person name="Beede B."/>
            <person name="Kafkas S."/>
            <person name="Golino D."/>
            <person name="Preece J."/>
            <person name="Michelmore R."/>
        </authorList>
    </citation>
    <scope>NUCLEOTIDE SEQUENCE [LARGE SCALE GENOMIC DNA]</scope>
</reference>
<sequence>MSLISSSSTAASLLHINQFKLCYLKPQTHSSSHLRNFVPFGCSTKIIYISFCNKLLNISNSVARASTYSKHQSFTEGDTKSFEWEDHDDIEDTGSPWEGAIIYKRNPSITHVEYCTTLERLGLGRLSTETSKSKASAMGLRVTKSVKDYPHGTPVQISIDVTRKKQKLRLDGIIKTVITLGCNRYIFANFLLVVLFTSLPINFHFFFSFVCVCYHDSTLLNLTCCFLPMFPFVWPLK</sequence>
<name>A0ACC0YL78_9ROSI</name>
<keyword evidence="2" id="KW-1185">Reference proteome</keyword>